<dbReference type="RefSeq" id="WP_213111034.1">
    <property type="nucleotide sequence ID" value="NZ_JAGYPJ010000001.1"/>
</dbReference>
<keyword evidence="5" id="KW-0378">Hydrolase</keyword>
<accession>A0A942TPF4</accession>
<protein>
    <submittedName>
        <fullName evidence="5">Glycoside hydrolase family 127 protein</fullName>
    </submittedName>
</protein>
<proteinExistence type="predicted"/>
<reference evidence="5 6" key="1">
    <citation type="submission" date="2021-05" db="EMBL/GenBank/DDBJ databases">
        <title>Novel Bacillus species.</title>
        <authorList>
            <person name="Liu G."/>
        </authorList>
    </citation>
    <scope>NUCLEOTIDE SEQUENCE [LARGE SCALE GENOMIC DNA]</scope>
    <source>
        <strain evidence="5 6">FJAT-49732</strain>
    </source>
</reference>
<dbReference type="Gene3D" id="1.50.10.20">
    <property type="match status" value="1"/>
</dbReference>
<dbReference type="PANTHER" id="PTHR31151:SF0">
    <property type="entry name" value="PROLINE-TRNA LIGASE (DUF1680)"/>
    <property type="match status" value="1"/>
</dbReference>
<dbReference type="Pfam" id="PF20736">
    <property type="entry name" value="Glyco_hydro127M"/>
    <property type="match status" value="1"/>
</dbReference>
<dbReference type="PANTHER" id="PTHR31151">
    <property type="entry name" value="PROLINE-TRNA LIGASE (DUF1680)"/>
    <property type="match status" value="1"/>
</dbReference>
<feature type="domain" description="Glycoside hydrolase GH146 substrate-binding" evidence="3">
    <location>
        <begin position="610"/>
        <end position="754"/>
    </location>
</feature>
<dbReference type="InterPro" id="IPR032275">
    <property type="entry name" value="DUF4986"/>
</dbReference>
<keyword evidence="6" id="KW-1185">Reference proteome</keyword>
<dbReference type="GO" id="GO:0005975">
    <property type="term" value="P:carbohydrate metabolic process"/>
    <property type="evidence" value="ECO:0007669"/>
    <property type="project" value="InterPro"/>
</dbReference>
<feature type="domain" description="DUF4986" evidence="2">
    <location>
        <begin position="527"/>
        <end position="588"/>
    </location>
</feature>
<gene>
    <name evidence="5" type="ORF">KHA93_12525</name>
</gene>
<evidence type="ECO:0000259" key="3">
    <source>
        <dbReference type="Pfam" id="PF20620"/>
    </source>
</evidence>
<feature type="domain" description="Non-reducing end beta-L-arabinofuranosidase-like GH127 middle" evidence="4">
    <location>
        <begin position="388"/>
        <end position="482"/>
    </location>
</feature>
<dbReference type="EMBL" id="JAGYPJ010000001">
    <property type="protein sequence ID" value="MBS4200457.1"/>
    <property type="molecule type" value="Genomic_DNA"/>
</dbReference>
<dbReference type="GO" id="GO:0016787">
    <property type="term" value="F:hydrolase activity"/>
    <property type="evidence" value="ECO:0007669"/>
    <property type="project" value="UniProtKB-KW"/>
</dbReference>
<evidence type="ECO:0000259" key="4">
    <source>
        <dbReference type="Pfam" id="PF20736"/>
    </source>
</evidence>
<dbReference type="Pfam" id="PF20620">
    <property type="entry name" value="DUF6805"/>
    <property type="match status" value="1"/>
</dbReference>
<dbReference type="AlphaFoldDB" id="A0A942TPF4"/>
<evidence type="ECO:0000259" key="2">
    <source>
        <dbReference type="Pfam" id="PF16375"/>
    </source>
</evidence>
<dbReference type="Pfam" id="PF16375">
    <property type="entry name" value="DUF4986"/>
    <property type="match status" value="1"/>
</dbReference>
<dbReference type="InterPro" id="IPR012878">
    <property type="entry name" value="Beta-AFase-like_GH127_cat"/>
</dbReference>
<organism evidence="5 6">
    <name type="scientific">Lederbergia citrisecunda</name>
    <dbReference type="NCBI Taxonomy" id="2833583"/>
    <lineage>
        <taxon>Bacteria</taxon>
        <taxon>Bacillati</taxon>
        <taxon>Bacillota</taxon>
        <taxon>Bacilli</taxon>
        <taxon>Bacillales</taxon>
        <taxon>Bacillaceae</taxon>
        <taxon>Lederbergia</taxon>
    </lineage>
</organism>
<name>A0A942TPF4_9BACI</name>
<evidence type="ECO:0000259" key="1">
    <source>
        <dbReference type="Pfam" id="PF07944"/>
    </source>
</evidence>
<dbReference type="SUPFAM" id="SSF48208">
    <property type="entry name" value="Six-hairpin glycosidases"/>
    <property type="match status" value="1"/>
</dbReference>
<dbReference type="Proteomes" id="UP000682713">
    <property type="component" value="Unassembled WGS sequence"/>
</dbReference>
<evidence type="ECO:0000313" key="5">
    <source>
        <dbReference type="EMBL" id="MBS4200457.1"/>
    </source>
</evidence>
<dbReference type="InterPro" id="IPR008928">
    <property type="entry name" value="6-hairpin_glycosidase_sf"/>
</dbReference>
<evidence type="ECO:0000313" key="6">
    <source>
        <dbReference type="Proteomes" id="UP000682713"/>
    </source>
</evidence>
<comment type="caution">
    <text evidence="5">The sequence shown here is derived from an EMBL/GenBank/DDBJ whole genome shotgun (WGS) entry which is preliminary data.</text>
</comment>
<feature type="domain" description="Non-reducing end beta-L-arabinofuranosidase-like GH127 catalytic" evidence="1">
    <location>
        <begin position="3"/>
        <end position="377"/>
    </location>
</feature>
<dbReference type="InterPro" id="IPR049046">
    <property type="entry name" value="Beta-AFase-like_GH127_middle"/>
</dbReference>
<sequence length="757" mass="86740">MRNVKLLSGIFKDSQEKGKEYLLFLDVDRLIAPCYEAQNQEPKKPRYGGWEATQIAGHSVGHWLSAAASMYTITKDERLLEKINYAVSELEYVQALDPDGYVSGFPRDCFDQVFSGNFEVGHFSLGESWVPWYSIHKIYAGLIDVYSLVGSKRALEIVLKLADWAKRGTDHLSDEQFQRMLICEHGGMNEAMADLYTITKNQDYLNLAIRFCHDAILEPLSKGIDDLEGKHANTQIPKVIGAAKLYEITGEEKYRSMAEFFWNEVTKFRSYIIGGNSINEHFGPVGQEKLGIQTTETCNTYNMLKLTEILYRWQQKAEYMDFYEKALYNHILASQDPESGMKTYFISSQPGHFKVYCSAESSFWCCTGTGMENPTLYNRNIYFHKNDEIYVNLFINSEWTSGDEKIILKQETQFPNSEKVLLHVNKVDSQLEQIHIRVPYWLSDDISILVNGEKVDVDPNNGYATLKRKWTTGDSVEINLAMNLHTYTAKDDANKVGIMFGPIVLAGALGKENFPESDILDDHLKLNNLPLIDVPNLVADKNNIHNWVRRVDEHSLTFETDAVGQPGNIKVKLIPFYELHHQRYTLYWNMLDEEAYKSFVDDEKEHNDRLRKITVDFVQPGEQQPEVEHGIKSSNSHSGYLNVAESRWRDCRDEGFFSYEMAVEADVQMHLLVTYYGNDRTIFLDGKLYERNFNIFIDDIKIAEQKLGGTNSDHLFDISYDLPFEMTKGKSKVEVKFASSVGNIAGGVYGVRVIKSQ</sequence>
<dbReference type="InterPro" id="IPR046544">
    <property type="entry name" value="GH146_SB_dom"/>
</dbReference>
<dbReference type="Pfam" id="PF07944">
    <property type="entry name" value="Beta-AFase-like_GH127_cat"/>
    <property type="match status" value="1"/>
</dbReference>